<evidence type="ECO:0000256" key="3">
    <source>
        <dbReference type="SAM" id="SignalP"/>
    </source>
</evidence>
<evidence type="ECO:0000313" key="4">
    <source>
        <dbReference type="EMBL" id="MFC0408119.1"/>
    </source>
</evidence>
<dbReference type="EMBL" id="JBHLUN010000005">
    <property type="protein sequence ID" value="MFC0408119.1"/>
    <property type="molecule type" value="Genomic_DNA"/>
</dbReference>
<dbReference type="PROSITE" id="PS51318">
    <property type="entry name" value="TAT"/>
    <property type="match status" value="1"/>
</dbReference>
<evidence type="ECO:0000256" key="2">
    <source>
        <dbReference type="SAM" id="MobiDB-lite"/>
    </source>
</evidence>
<dbReference type="InterPro" id="IPR005064">
    <property type="entry name" value="BUG"/>
</dbReference>
<feature type="chain" id="PRO_5045808811" evidence="3">
    <location>
        <begin position="37"/>
        <end position="324"/>
    </location>
</feature>
<organism evidence="4 5">
    <name type="scientific">Roseomonas elaeocarpi</name>
    <dbReference type="NCBI Taxonomy" id="907779"/>
    <lineage>
        <taxon>Bacteria</taxon>
        <taxon>Pseudomonadati</taxon>
        <taxon>Pseudomonadota</taxon>
        <taxon>Alphaproteobacteria</taxon>
        <taxon>Acetobacterales</taxon>
        <taxon>Roseomonadaceae</taxon>
        <taxon>Roseomonas</taxon>
    </lineage>
</organism>
<dbReference type="Proteomes" id="UP001589865">
    <property type="component" value="Unassembled WGS sequence"/>
</dbReference>
<evidence type="ECO:0000256" key="1">
    <source>
        <dbReference type="ARBA" id="ARBA00006987"/>
    </source>
</evidence>
<dbReference type="SUPFAM" id="SSF53850">
    <property type="entry name" value="Periplasmic binding protein-like II"/>
    <property type="match status" value="1"/>
</dbReference>
<dbReference type="PANTHER" id="PTHR42928">
    <property type="entry name" value="TRICARBOXYLATE-BINDING PROTEIN"/>
    <property type="match status" value="1"/>
</dbReference>
<name>A0ABV6JR81_9PROT</name>
<feature type="signal peptide" evidence="3">
    <location>
        <begin position="1"/>
        <end position="36"/>
    </location>
</feature>
<sequence>MRRPLTPLVPDRRRLLRWAALLSLAAPALHPGPAWAGGAVRLHTGAPEGSPADLWARAFAPFLERHLPHNSVEVVARPEGGPVAMLGDLARAPGAIGTVLAPDILARIAASDRPRALAGFRFLAAVTEEPLVLVAAPGTELAALRESGAVLALPPPGSTAALAAEALLHATAAAAVHFPSGTAARLAAQSGNTAAALVRLPDAIGAIRDNRVAALALATAARSDLLPETPTLTELGIPLTAAARRGFVLPPGATAGFASLITAALRDVVADPEYVAQSRDGGMLPQLRDEAAWTAELGLATPAPQIAGGTPMTGGPARSSRISP</sequence>
<dbReference type="Pfam" id="PF03401">
    <property type="entry name" value="TctC"/>
    <property type="match status" value="1"/>
</dbReference>
<comment type="similarity">
    <text evidence="1">Belongs to the UPF0065 (bug) family.</text>
</comment>
<dbReference type="Gene3D" id="3.40.190.150">
    <property type="entry name" value="Bordetella uptake gene, domain 1"/>
    <property type="match status" value="1"/>
</dbReference>
<keyword evidence="5" id="KW-1185">Reference proteome</keyword>
<gene>
    <name evidence="4" type="ORF">ACFFGY_07645</name>
</gene>
<evidence type="ECO:0000313" key="5">
    <source>
        <dbReference type="Proteomes" id="UP001589865"/>
    </source>
</evidence>
<dbReference type="PANTHER" id="PTHR42928:SF5">
    <property type="entry name" value="BLR1237 PROTEIN"/>
    <property type="match status" value="1"/>
</dbReference>
<accession>A0ABV6JR81</accession>
<dbReference type="RefSeq" id="WP_377043861.1">
    <property type="nucleotide sequence ID" value="NZ_JBHLUN010000005.1"/>
</dbReference>
<dbReference type="Gene3D" id="3.40.190.10">
    <property type="entry name" value="Periplasmic binding protein-like II"/>
    <property type="match status" value="1"/>
</dbReference>
<comment type="caution">
    <text evidence="4">The sequence shown here is derived from an EMBL/GenBank/DDBJ whole genome shotgun (WGS) entry which is preliminary data.</text>
</comment>
<dbReference type="InterPro" id="IPR042100">
    <property type="entry name" value="Bug_dom1"/>
</dbReference>
<feature type="region of interest" description="Disordered" evidence="2">
    <location>
        <begin position="300"/>
        <end position="324"/>
    </location>
</feature>
<proteinExistence type="inferred from homology"/>
<keyword evidence="3" id="KW-0732">Signal</keyword>
<reference evidence="4 5" key="1">
    <citation type="submission" date="2024-09" db="EMBL/GenBank/DDBJ databases">
        <authorList>
            <person name="Sun Q."/>
            <person name="Mori K."/>
        </authorList>
    </citation>
    <scope>NUCLEOTIDE SEQUENCE [LARGE SCALE GENOMIC DNA]</scope>
    <source>
        <strain evidence="4 5">TBRC 5777</strain>
    </source>
</reference>
<dbReference type="InterPro" id="IPR006311">
    <property type="entry name" value="TAT_signal"/>
</dbReference>
<protein>
    <submittedName>
        <fullName evidence="4">Tripartite tricarboxylate transporter substrate-binding protein</fullName>
    </submittedName>
</protein>